<sequence>MNRYPVAVPLTHFKNLISALGSVEDITPEWVVNAVRACFGKRPEELTRAERDDLIDGFETCGHTQKGPWRDRFFLLLTPRVPLVGERRPLTITRNSALAAFRAP</sequence>
<gene>
    <name evidence="1" type="ORF">A3J50_01995</name>
</gene>
<reference evidence="1 2" key="1">
    <citation type="journal article" date="2016" name="Nat. Commun.">
        <title>Thousands of microbial genomes shed light on interconnected biogeochemical processes in an aquifer system.</title>
        <authorList>
            <person name="Anantharaman K."/>
            <person name="Brown C.T."/>
            <person name="Hug L.A."/>
            <person name="Sharon I."/>
            <person name="Castelle C.J."/>
            <person name="Probst A.J."/>
            <person name="Thomas B.C."/>
            <person name="Singh A."/>
            <person name="Wilkins M.J."/>
            <person name="Karaoz U."/>
            <person name="Brodie E.L."/>
            <person name="Williams K.H."/>
            <person name="Hubbard S.S."/>
            <person name="Banfield J.F."/>
        </authorList>
    </citation>
    <scope>NUCLEOTIDE SEQUENCE [LARGE SCALE GENOMIC DNA]</scope>
</reference>
<dbReference type="EMBL" id="MHCX01000005">
    <property type="protein sequence ID" value="OGY30203.1"/>
    <property type="molecule type" value="Genomic_DNA"/>
</dbReference>
<proteinExistence type="predicted"/>
<accession>A0A1G1WR48</accession>
<organism evidence="1 2">
    <name type="scientific">Candidatus Woykebacteria bacterium RIFCSPHIGHO2_02_FULL_43_16b</name>
    <dbReference type="NCBI Taxonomy" id="1802601"/>
    <lineage>
        <taxon>Bacteria</taxon>
        <taxon>Candidatus Woykeibacteriota</taxon>
    </lineage>
</organism>
<comment type="caution">
    <text evidence="1">The sequence shown here is derived from an EMBL/GenBank/DDBJ whole genome shotgun (WGS) entry which is preliminary data.</text>
</comment>
<dbReference type="Proteomes" id="UP000177821">
    <property type="component" value="Unassembled WGS sequence"/>
</dbReference>
<dbReference type="AlphaFoldDB" id="A0A1G1WR48"/>
<name>A0A1G1WR48_9BACT</name>
<evidence type="ECO:0000313" key="1">
    <source>
        <dbReference type="EMBL" id="OGY30203.1"/>
    </source>
</evidence>
<protein>
    <submittedName>
        <fullName evidence="1">Uncharacterized protein</fullName>
    </submittedName>
</protein>
<evidence type="ECO:0000313" key="2">
    <source>
        <dbReference type="Proteomes" id="UP000177821"/>
    </source>
</evidence>